<evidence type="ECO:0000313" key="2">
    <source>
        <dbReference type="Proteomes" id="UP000006833"/>
    </source>
</evidence>
<keyword evidence="1" id="KW-0614">Plasmid</keyword>
<dbReference type="Proteomes" id="UP000006833">
    <property type="component" value="Plasmid pDSHI04"/>
</dbReference>
<dbReference type="HOGENOM" id="CLU_2492871_0_0_5"/>
<gene>
    <name evidence="1" type="ordered locus">Dshi_4108</name>
</gene>
<dbReference type="EMBL" id="CP000834">
    <property type="protein sequence ID" value="ABV95825.1"/>
    <property type="molecule type" value="Genomic_DNA"/>
</dbReference>
<dbReference type="KEGG" id="dsh:Dshi_4108"/>
<dbReference type="RefSeq" id="WP_012187393.1">
    <property type="nucleotide sequence ID" value="NC_009958.1"/>
</dbReference>
<evidence type="ECO:0000313" key="1">
    <source>
        <dbReference type="EMBL" id="ABV95825.1"/>
    </source>
</evidence>
<sequence length="86" mass="9736">MRACYEDPALSNAFRRTVCNADGAFIFDSLAPGQWFVLTRIRTTPGSTITRDGEIFLRQFIRVPADRIATPVLTNLDIHFVYSDLL</sequence>
<reference evidence="2" key="1">
    <citation type="journal article" date="2010" name="ISME J.">
        <title>The complete genome sequence of the algal symbiont Dinoroseobacter shibae: a hitchhiker's guide to life in the sea.</title>
        <authorList>
            <person name="Wagner-Dobler I."/>
            <person name="Ballhausen B."/>
            <person name="Berger M."/>
            <person name="Brinkhoff T."/>
            <person name="Buchholz I."/>
            <person name="Bunk B."/>
            <person name="Cypionka H."/>
            <person name="Daniel R."/>
            <person name="Drepper T."/>
            <person name="Gerdts G."/>
            <person name="Hahnke S."/>
            <person name="Han C."/>
            <person name="Jahn D."/>
            <person name="Kalhoefer D."/>
            <person name="Kiss H."/>
            <person name="Klenk H.P."/>
            <person name="Kyrpides N."/>
            <person name="Liebl W."/>
            <person name="Liesegang H."/>
            <person name="Meincke L."/>
            <person name="Pati A."/>
            <person name="Petersen J."/>
            <person name="Piekarski T."/>
            <person name="Pommerenke C."/>
            <person name="Pradella S."/>
            <person name="Pukall R."/>
            <person name="Rabus R."/>
            <person name="Stackebrandt E."/>
            <person name="Thole S."/>
            <person name="Thompson L."/>
            <person name="Tielen P."/>
            <person name="Tomasch J."/>
            <person name="von Jan M."/>
            <person name="Wanphrut N."/>
            <person name="Wichels A."/>
            <person name="Zech H."/>
            <person name="Simon M."/>
        </authorList>
    </citation>
    <scope>NUCLEOTIDE SEQUENCE [LARGE SCALE GENOMIC DNA]</scope>
    <source>
        <strain evidence="2">DSM 16493 / NCIMB 14021 / DFL 12</strain>
        <plasmid evidence="2">Plasmid pDSHI04</plasmid>
    </source>
</reference>
<dbReference type="SUPFAM" id="SSF117074">
    <property type="entry name" value="Hypothetical protein PA1324"/>
    <property type="match status" value="1"/>
</dbReference>
<organism evidence="1 2">
    <name type="scientific">Dinoroseobacter shibae (strain DSM 16493 / NCIMB 14021 / DFL 12)</name>
    <dbReference type="NCBI Taxonomy" id="398580"/>
    <lineage>
        <taxon>Bacteria</taxon>
        <taxon>Pseudomonadati</taxon>
        <taxon>Pseudomonadota</taxon>
        <taxon>Alphaproteobacteria</taxon>
        <taxon>Rhodobacterales</taxon>
        <taxon>Roseobacteraceae</taxon>
        <taxon>Dinoroseobacter</taxon>
    </lineage>
</organism>
<proteinExistence type="predicted"/>
<name>A8LUA8_DINSH</name>
<keyword evidence="2" id="KW-1185">Reference proteome</keyword>
<dbReference type="OrthoDB" id="5677277at2"/>
<accession>A8LUA8</accession>
<geneLocation type="plasmid" evidence="1 2">
    <name>pDSHI04</name>
</geneLocation>
<dbReference type="AlphaFoldDB" id="A8LUA8"/>
<protein>
    <submittedName>
        <fullName evidence="1">Uncharacterized protein</fullName>
    </submittedName>
</protein>